<evidence type="ECO:0000313" key="6">
    <source>
        <dbReference type="Proteomes" id="UP000077521"/>
    </source>
</evidence>
<evidence type="ECO:0000256" key="1">
    <source>
        <dbReference type="ARBA" id="ARBA00005724"/>
    </source>
</evidence>
<gene>
    <name evidence="5" type="ORF">A4X13_0g1864</name>
</gene>
<evidence type="ECO:0000313" key="5">
    <source>
        <dbReference type="EMBL" id="KAE8258152.1"/>
    </source>
</evidence>
<dbReference type="InterPro" id="IPR019451">
    <property type="entry name" value="Rtp1_C1"/>
</dbReference>
<keyword evidence="6" id="KW-1185">Reference proteome</keyword>
<dbReference type="AlphaFoldDB" id="A0A177TH14"/>
<dbReference type="Gene3D" id="1.25.10.10">
    <property type="entry name" value="Leucine-rich Repeat Variant"/>
    <property type="match status" value="1"/>
</dbReference>
<dbReference type="InterPro" id="IPR016024">
    <property type="entry name" value="ARM-type_fold"/>
</dbReference>
<dbReference type="InterPro" id="IPR011989">
    <property type="entry name" value="ARM-like"/>
</dbReference>
<proteinExistence type="inferred from homology"/>
<protein>
    <recommendedName>
        <fullName evidence="4">RNA polymerase II assembly factor Rtp1 C-terminal domain-containing protein</fullName>
    </recommendedName>
</protein>
<name>A0A177TH14_9BASI</name>
<feature type="region of interest" description="Disordered" evidence="3">
    <location>
        <begin position="1106"/>
        <end position="1131"/>
    </location>
</feature>
<evidence type="ECO:0000256" key="2">
    <source>
        <dbReference type="SAM" id="Coils"/>
    </source>
</evidence>
<reference evidence="5" key="2">
    <citation type="journal article" date="2019" name="IMA Fungus">
        <title>Genome sequencing and comparison of five Tilletia species to identify candidate genes for the detection of regulated species infecting wheat.</title>
        <authorList>
            <person name="Nguyen H.D.T."/>
            <person name="Sultana T."/>
            <person name="Kesanakurti P."/>
            <person name="Hambleton S."/>
        </authorList>
    </citation>
    <scope>NUCLEOTIDE SEQUENCE</scope>
    <source>
        <strain evidence="5">DAOMC 236416</strain>
    </source>
</reference>
<dbReference type="SUPFAM" id="SSF48371">
    <property type="entry name" value="ARM repeat"/>
    <property type="match status" value="1"/>
</dbReference>
<evidence type="ECO:0000259" key="4">
    <source>
        <dbReference type="Pfam" id="PF10363"/>
    </source>
</evidence>
<dbReference type="PANTHER" id="PTHR20959:SF1">
    <property type="entry name" value="TRANSPORT AND GOLGI ORGANIZATION PROTEIN 6 HOMOLOG"/>
    <property type="match status" value="1"/>
</dbReference>
<evidence type="ECO:0000256" key="3">
    <source>
        <dbReference type="SAM" id="MobiDB-lite"/>
    </source>
</evidence>
<dbReference type="Pfam" id="PF10363">
    <property type="entry name" value="RTP1_C1"/>
    <property type="match status" value="1"/>
</dbReference>
<comment type="similarity">
    <text evidence="1">Belongs to the Tango6 family.</text>
</comment>
<sequence length="1266" mass="136239">MAETERVDDVVAAIQILIGENDVKLERSKSDSSSPQDLLEQRLRQRLQRARTVCTRLQDQDGDGGDETVLNGASPQGATGAAALRLLVCMHQFEMEKATSSASIPSKPSLDPALAQPLRKLISLVSRWCFAPAISQFDNIHALAHPSAIDQAQSRFTEVIDDARPQNGTDEEEKVAVHRLSAILTSLRTILSEAQSDQAPSGPPQRLSISTQTARILLELCSSEILDVALRLTRASSPTGSQDAQSASRFVNLVLRSLSTQSALSTLAGVGRSRAIFESKSELSQSKSHLARHRAPTPAFVLRLVKQMSALQLLRPDGVEALLRSSLDEAESQSELAHKTGSYQNMVALSVVMTEPPIGVPAKVFVKTILGQMMDLLQANVASTGSSSISPQLTVVVLALARLSRKHPSHLRQSLDERIYRYFHGPANDASRLVEEDVVVTSPQVRLAVRLLVCIVEHAEPSSDFLQFLLAPILGSCFALSDHLSRSITMVDSGKGKVRVIGDIRNDALAIRQDLRSMMQTCLVAWARLSPVDELAEQLGPNPQSLLDRVARGQLFSDGIAMPDPPADLPLTWANDDGGICLKVGRRHSGALQTVLESLPAALAASISLSDVADLKLPSGLAFSLPVQAATIVTLLKNAQRTDVAKILLQNVLDRYVAVRSGSGLDHVHSNGGDEAEPDMRPILYLQMIMQLFETFGEDLLKGDTKSILAFIDFTLPNVANTGRTAPDRPTVSQDNGSQRLQSLLNVSQSTSNEAAQEAEMDSMGDEYEPDAVVTALNLLLATLEGDTRLSTERTPLLGVIQAKITALLSSSNEEIRRLSQEAMLVLKARAASGSSSQTAMDGSEAKAVTPRSKALAKYQEALKLLQDPILPVRAHGLIILRELVSELEVKVAPGAAKKPNLIIDPEDVAKDEGHQDEVQPELDAALLPAIMDIFVQAIQDEESYLYLNAVQGLAAMAISGGSQILKVLVRKYTGADERAGRKINQAEVDRRLRIGEALLRVIQRCGPRLGPNVSIVVEPLVTMLRSANEPTALRSSAISLLGTCVEAAPLEMASSRYSDSLASTCLDIVSIETTERSKPSSAIKRNQAKSRARSGVSVVATGSLADIADGEGSDDEDEQPQPDNALATDTKLPQLRRSALFLISLLISGTNAVLEKHMDDLTEAVQSDLLGAGTKDRGGISALRLPGGAMLQPLPTASDGMTKQRNRPLPPLLFEPKLLEHTKTVLGFVAGRDADAVVRAQAEEARRECSELELQLVRLLASSAS</sequence>
<feature type="coiled-coil region" evidence="2">
    <location>
        <begin position="1236"/>
        <end position="1263"/>
    </location>
</feature>
<feature type="compositionally biased region" description="Acidic residues" evidence="3">
    <location>
        <begin position="1109"/>
        <end position="1121"/>
    </location>
</feature>
<feature type="domain" description="RNA polymerase II assembly factor Rtp1 C-terminal" evidence="4">
    <location>
        <begin position="859"/>
        <end position="1007"/>
    </location>
</feature>
<keyword evidence="2" id="KW-0175">Coiled coil</keyword>
<accession>A0A177TH14</accession>
<dbReference type="InterPro" id="IPR039600">
    <property type="entry name" value="TANGO6/Rtp1"/>
</dbReference>
<dbReference type="Proteomes" id="UP000077521">
    <property type="component" value="Unassembled WGS sequence"/>
</dbReference>
<reference evidence="5" key="1">
    <citation type="submission" date="2016-04" db="EMBL/GenBank/DDBJ databases">
        <authorList>
            <person name="Nguyen H.D."/>
            <person name="Samba Siva P."/>
            <person name="Cullis J."/>
            <person name="Levesque C.A."/>
            <person name="Hambleton S."/>
        </authorList>
    </citation>
    <scope>NUCLEOTIDE SEQUENCE</scope>
    <source>
        <strain evidence="5">DAOMC 236416</strain>
    </source>
</reference>
<dbReference type="EMBL" id="LWDF02000081">
    <property type="protein sequence ID" value="KAE8258152.1"/>
    <property type="molecule type" value="Genomic_DNA"/>
</dbReference>
<dbReference type="GO" id="GO:0009306">
    <property type="term" value="P:protein secretion"/>
    <property type="evidence" value="ECO:0007669"/>
    <property type="project" value="TreeGrafter"/>
</dbReference>
<dbReference type="PANTHER" id="PTHR20959">
    <property type="entry name" value="TRANSPORT AND GOLGI ORGANIZATION PROTEIN 6 FAMILY MEMBER"/>
    <property type="match status" value="1"/>
</dbReference>
<comment type="caution">
    <text evidence="5">The sequence shown here is derived from an EMBL/GenBank/DDBJ whole genome shotgun (WGS) entry which is preliminary data.</text>
</comment>
<organism evidence="5 6">
    <name type="scientific">Tilletia indica</name>
    <dbReference type="NCBI Taxonomy" id="43049"/>
    <lineage>
        <taxon>Eukaryota</taxon>
        <taxon>Fungi</taxon>
        <taxon>Dikarya</taxon>
        <taxon>Basidiomycota</taxon>
        <taxon>Ustilaginomycotina</taxon>
        <taxon>Exobasidiomycetes</taxon>
        <taxon>Tilletiales</taxon>
        <taxon>Tilletiaceae</taxon>
        <taxon>Tilletia</taxon>
    </lineage>
</organism>